<sequence length="549" mass="59645">MDKLRPAIAFLKKYYFWVFALVVLLVGTGGWYMSIATLDKEYQTRSQEIDTRLNSARQIASTANHPNTQYEEEMQTWLTQYRDDIDQAWQKKWEAQKGVLTWPAELNVGGSVFSDIVNGILLGRPIEALTEEDKPMSTNKRELYRDYIKEELPKLAEIIHARWAPSGSGGAGGGQFGIEAFDGGGGFEMGNLPGMNTRNSNTLEKPPLVMWNPTNQANIQSKSFDWSGTNNGQGIGGDMGGGIGAGAGGGRNVPTTKEVLYAQENLWVLRNIMNVIAKTNGDISSPHQATIKAIDVIEFGREVMPIRSKVVIPRSPLAAGSDEFGMDGMGMDGMGMDGMGMEDMDGMGMDGMGMGPDGMPLDGMEMDPGDYRYVDKDYKKLMVDDLRAATTDPTSENYYLSVAKRLPVRMRFLMDQREIDKLLVECGNADLMIEVRQVRINPQTSGVGGMDGGSGMGGPGMGDFNMGGMGMGDEFGGGIGGMGRGGQSGDGIDQAEKIFDAPVEIYGIIYIYNPVNRDLLWPEGSRPADDESTADDTSTETASVTATTR</sequence>
<dbReference type="KEGG" id="bvo:Pan97_41240"/>
<keyword evidence="4" id="KW-1185">Reference proteome</keyword>
<evidence type="ECO:0000256" key="1">
    <source>
        <dbReference type="SAM" id="MobiDB-lite"/>
    </source>
</evidence>
<gene>
    <name evidence="3" type="ORF">Pan97_41240</name>
</gene>
<dbReference type="Proteomes" id="UP000318626">
    <property type="component" value="Chromosome"/>
</dbReference>
<name>A0A518CCZ4_9BACT</name>
<proteinExistence type="predicted"/>
<evidence type="ECO:0000313" key="3">
    <source>
        <dbReference type="EMBL" id="QDU77064.1"/>
    </source>
</evidence>
<dbReference type="EMBL" id="CP036289">
    <property type="protein sequence ID" value="QDU77064.1"/>
    <property type="molecule type" value="Genomic_DNA"/>
</dbReference>
<feature type="transmembrane region" description="Helical" evidence="2">
    <location>
        <begin position="14"/>
        <end position="33"/>
    </location>
</feature>
<accession>A0A518CCZ4</accession>
<organism evidence="3 4">
    <name type="scientific">Bremerella volcania</name>
    <dbReference type="NCBI Taxonomy" id="2527984"/>
    <lineage>
        <taxon>Bacteria</taxon>
        <taxon>Pseudomonadati</taxon>
        <taxon>Planctomycetota</taxon>
        <taxon>Planctomycetia</taxon>
        <taxon>Pirellulales</taxon>
        <taxon>Pirellulaceae</taxon>
        <taxon>Bremerella</taxon>
    </lineage>
</organism>
<dbReference type="AlphaFoldDB" id="A0A518CCZ4"/>
<feature type="compositionally biased region" description="Low complexity" evidence="1">
    <location>
        <begin position="539"/>
        <end position="549"/>
    </location>
</feature>
<keyword evidence="2" id="KW-1133">Transmembrane helix</keyword>
<evidence type="ECO:0000313" key="4">
    <source>
        <dbReference type="Proteomes" id="UP000318626"/>
    </source>
</evidence>
<reference evidence="4" key="1">
    <citation type="submission" date="2019-02" db="EMBL/GenBank/DDBJ databases">
        <title>Deep-cultivation of Planctomycetes and their phenomic and genomic characterization uncovers novel biology.</title>
        <authorList>
            <person name="Wiegand S."/>
            <person name="Jogler M."/>
            <person name="Boedeker C."/>
            <person name="Pinto D."/>
            <person name="Vollmers J."/>
            <person name="Rivas-Marin E."/>
            <person name="Kohn T."/>
            <person name="Peeters S.H."/>
            <person name="Heuer A."/>
            <person name="Rast P."/>
            <person name="Oberbeckmann S."/>
            <person name="Bunk B."/>
            <person name="Jeske O."/>
            <person name="Meyerdierks A."/>
            <person name="Storesund J.E."/>
            <person name="Kallscheuer N."/>
            <person name="Luecker S."/>
            <person name="Lage O.M."/>
            <person name="Pohl T."/>
            <person name="Merkel B.J."/>
            <person name="Hornburger P."/>
            <person name="Mueller R.-W."/>
            <person name="Bruemmer F."/>
            <person name="Labrenz M."/>
            <person name="Spormann A.M."/>
            <person name="Op den Camp H."/>
            <person name="Overmann J."/>
            <person name="Amann R."/>
            <person name="Jetten M.S.M."/>
            <person name="Mascher T."/>
            <person name="Medema M.H."/>
            <person name="Devos D.P."/>
            <person name="Kaster A.-K."/>
            <person name="Ovreas L."/>
            <person name="Rohde M."/>
            <person name="Galperin M.Y."/>
            <person name="Jogler C."/>
        </authorList>
    </citation>
    <scope>NUCLEOTIDE SEQUENCE [LARGE SCALE GENOMIC DNA]</scope>
    <source>
        <strain evidence="4">Pan97</strain>
    </source>
</reference>
<keyword evidence="2" id="KW-0472">Membrane</keyword>
<keyword evidence="2" id="KW-0812">Transmembrane</keyword>
<feature type="region of interest" description="Disordered" evidence="1">
    <location>
        <begin position="522"/>
        <end position="549"/>
    </location>
</feature>
<evidence type="ECO:0000256" key="2">
    <source>
        <dbReference type="SAM" id="Phobius"/>
    </source>
</evidence>
<protein>
    <submittedName>
        <fullName evidence="3">Uncharacterized protein</fullName>
    </submittedName>
</protein>
<dbReference type="RefSeq" id="WP_144975690.1">
    <property type="nucleotide sequence ID" value="NZ_CP036289.1"/>
</dbReference>
<dbReference type="OrthoDB" id="266533at2"/>